<dbReference type="RefSeq" id="WP_345389995.1">
    <property type="nucleotide sequence ID" value="NZ_BAABLA010000003.1"/>
</dbReference>
<protein>
    <submittedName>
        <fullName evidence="1">Uncharacterized protein</fullName>
    </submittedName>
</protein>
<proteinExistence type="predicted"/>
<gene>
    <name evidence="1" type="ORF">ACFQGD_19225</name>
</gene>
<dbReference type="EMBL" id="JBHSXX010000001">
    <property type="protein sequence ID" value="MFC6869278.1"/>
    <property type="molecule type" value="Genomic_DNA"/>
</dbReference>
<dbReference type="Proteomes" id="UP001596337">
    <property type="component" value="Unassembled WGS sequence"/>
</dbReference>
<evidence type="ECO:0000313" key="1">
    <source>
        <dbReference type="EMBL" id="MFC6869278.1"/>
    </source>
</evidence>
<comment type="caution">
    <text evidence="1">The sequence shown here is derived from an EMBL/GenBank/DDBJ whole genome shotgun (WGS) entry which is preliminary data.</text>
</comment>
<accession>A0ABW2C2C8</accession>
<organism evidence="1 2">
    <name type="scientific">Haloechinothrix salitolerans</name>
    <dbReference type="NCBI Taxonomy" id="926830"/>
    <lineage>
        <taxon>Bacteria</taxon>
        <taxon>Bacillati</taxon>
        <taxon>Actinomycetota</taxon>
        <taxon>Actinomycetes</taxon>
        <taxon>Pseudonocardiales</taxon>
        <taxon>Pseudonocardiaceae</taxon>
        <taxon>Haloechinothrix</taxon>
    </lineage>
</organism>
<name>A0ABW2C2C8_9PSEU</name>
<evidence type="ECO:0000313" key="2">
    <source>
        <dbReference type="Proteomes" id="UP001596337"/>
    </source>
</evidence>
<keyword evidence="2" id="KW-1185">Reference proteome</keyword>
<reference evidence="2" key="1">
    <citation type="journal article" date="2019" name="Int. J. Syst. Evol. Microbiol.">
        <title>The Global Catalogue of Microorganisms (GCM) 10K type strain sequencing project: providing services to taxonomists for standard genome sequencing and annotation.</title>
        <authorList>
            <consortium name="The Broad Institute Genomics Platform"/>
            <consortium name="The Broad Institute Genome Sequencing Center for Infectious Disease"/>
            <person name="Wu L."/>
            <person name="Ma J."/>
        </authorList>
    </citation>
    <scope>NUCLEOTIDE SEQUENCE [LARGE SCALE GENOMIC DNA]</scope>
    <source>
        <strain evidence="2">KCTC 32255</strain>
    </source>
</reference>
<sequence>MNSPRETAKDAESAARLIAYGLRPKQLPARDASYAELVRRYGEDREFTQLTQSVAAGLGLMVLDVSHQAGAVLAATDESAFEIKMDSYARQSKIRERRETEKVMHGIVHLAVAALAFPRPDDLGNDTYVGRVTVDQVDAVVREACRILDERAEQAEANGDPPSDAPELEQAWRAYARRPETATTKDGRLSPDTTRGMISRALRFLSEQGFLVHVSADDGGTYRTTPRYQVQVRELAADAAFTELLELDVVAVSGEDGSLRAGTTGTL</sequence>